<accession>A0A0M0K9K0</accession>
<organism evidence="2 3">
    <name type="scientific">Chrysochromulina tobinii</name>
    <dbReference type="NCBI Taxonomy" id="1460289"/>
    <lineage>
        <taxon>Eukaryota</taxon>
        <taxon>Haptista</taxon>
        <taxon>Haptophyta</taxon>
        <taxon>Prymnesiophyceae</taxon>
        <taxon>Prymnesiales</taxon>
        <taxon>Chrysochromulinaceae</taxon>
        <taxon>Chrysochromulina</taxon>
    </lineage>
</organism>
<dbReference type="InterPro" id="IPR049760">
    <property type="entry name" value="DD_EFCAB10"/>
</dbReference>
<keyword evidence="3" id="KW-1185">Reference proteome</keyword>
<reference evidence="3" key="1">
    <citation type="journal article" date="2015" name="PLoS Genet.">
        <title>Genome Sequence and Transcriptome Analyses of Chrysochromulina tobin: Metabolic Tools for Enhanced Algal Fitness in the Prominent Order Prymnesiales (Haptophyceae).</title>
        <authorList>
            <person name="Hovde B.T."/>
            <person name="Deodato C.R."/>
            <person name="Hunsperger H.M."/>
            <person name="Ryken S.A."/>
            <person name="Yost W."/>
            <person name="Jha R.K."/>
            <person name="Patterson J."/>
            <person name="Monnat R.J. Jr."/>
            <person name="Barlow S.B."/>
            <person name="Starkenburg S.R."/>
            <person name="Cattolico R.A."/>
        </authorList>
    </citation>
    <scope>NUCLEOTIDE SEQUENCE</scope>
    <source>
        <strain evidence="3">CCMP291</strain>
    </source>
</reference>
<feature type="region of interest" description="Disordered" evidence="1">
    <location>
        <begin position="1"/>
        <end position="45"/>
    </location>
</feature>
<protein>
    <submittedName>
        <fullName evidence="2">Ef-hand calcium-binding domain-containing protein 10-like protein</fullName>
    </submittedName>
</protein>
<dbReference type="CDD" id="cd22976">
    <property type="entry name" value="DD_EFCAB10"/>
    <property type="match status" value="1"/>
</dbReference>
<dbReference type="Proteomes" id="UP000037460">
    <property type="component" value="Unassembled WGS sequence"/>
</dbReference>
<evidence type="ECO:0000256" key="1">
    <source>
        <dbReference type="SAM" id="MobiDB-lite"/>
    </source>
</evidence>
<dbReference type="PROSITE" id="PS50096">
    <property type="entry name" value="IQ"/>
    <property type="match status" value="1"/>
</dbReference>
<sequence length="142" mass="15975">MRAEENAAASKLQSVKRGKDARDQAARRGKEARKEAAALAQRRKDDPVYQAEEYLKQHKLLELFDLLSQKLVSERPSDPRGYLIAELAKLKETKTPSSPMNFFSGQDIETLYSMYDVSGRGLTRTQCLEAFDALGPSPLALW</sequence>
<dbReference type="AlphaFoldDB" id="A0A0M0K9K0"/>
<gene>
    <name evidence="2" type="ORF">Ctob_011638</name>
</gene>
<dbReference type="EMBL" id="JWZX01000987">
    <property type="protein sequence ID" value="KOO35088.1"/>
    <property type="molecule type" value="Genomic_DNA"/>
</dbReference>
<proteinExistence type="predicted"/>
<dbReference type="InterPro" id="IPR039879">
    <property type="entry name" value="EFC10"/>
</dbReference>
<dbReference type="PANTHER" id="PTHR21847:SF1">
    <property type="entry name" value="EF-HAND CALCIUM-BINDING DOMAIN-CONTAINING PROTEIN 10"/>
    <property type="match status" value="1"/>
</dbReference>
<feature type="compositionally biased region" description="Basic and acidic residues" evidence="1">
    <location>
        <begin position="17"/>
        <end position="45"/>
    </location>
</feature>
<dbReference type="SUPFAM" id="SSF47391">
    <property type="entry name" value="Dimerization-anchoring domain of cAMP-dependent PK regulatory subunit"/>
    <property type="match status" value="1"/>
</dbReference>
<name>A0A0M0K9K0_9EUKA</name>
<evidence type="ECO:0000313" key="2">
    <source>
        <dbReference type="EMBL" id="KOO35088.1"/>
    </source>
</evidence>
<comment type="caution">
    <text evidence="2">The sequence shown here is derived from an EMBL/GenBank/DDBJ whole genome shotgun (WGS) entry which is preliminary data.</text>
</comment>
<evidence type="ECO:0000313" key="3">
    <source>
        <dbReference type="Proteomes" id="UP000037460"/>
    </source>
</evidence>
<dbReference type="PANTHER" id="PTHR21847">
    <property type="entry name" value="EF-HAND CALCIUM-BINDING DOMAIN-CONTAINING PROTEIN 10"/>
    <property type="match status" value="1"/>
</dbReference>
<dbReference type="OrthoDB" id="10260455at2759"/>